<dbReference type="Gene3D" id="2.30.30.30">
    <property type="match status" value="1"/>
</dbReference>
<dbReference type="eggNOG" id="KOG2837">
    <property type="taxonomic scope" value="Eukaryota"/>
</dbReference>
<dbReference type="Pfam" id="PF25092">
    <property type="entry name" value="SH3_KIN17_C"/>
    <property type="match status" value="1"/>
</dbReference>
<keyword evidence="10" id="KW-0863">Zinc-finger</keyword>
<dbReference type="Pfam" id="PF10357">
    <property type="entry name" value="WH_KIN17"/>
    <property type="match status" value="1"/>
</dbReference>
<dbReference type="GO" id="GO:0006281">
    <property type="term" value="P:DNA repair"/>
    <property type="evidence" value="ECO:0007669"/>
    <property type="project" value="UniProtKB-KW"/>
</dbReference>
<reference evidence="25 26" key="1">
    <citation type="journal article" date="2011" name="Genome Biol. Evol.">
        <title>Integration of the genetic map and genome assembly of fugu facilitates insights into distinct features of genome evolution in teleosts and mammals.</title>
        <authorList>
            <person name="Kai W."/>
            <person name="Kikuchi K."/>
            <person name="Tohari S."/>
            <person name="Chew A.K."/>
            <person name="Tay A."/>
            <person name="Fujiwara A."/>
            <person name="Hosoya S."/>
            <person name="Suetake H."/>
            <person name="Naruse K."/>
            <person name="Brenner S."/>
            <person name="Suzuki Y."/>
            <person name="Venkatesh B."/>
        </authorList>
    </citation>
    <scope>NUCLEOTIDE SEQUENCE [LARGE SCALE GENOMIC DNA]</scope>
</reference>
<keyword evidence="8" id="KW-0479">Metal-binding</keyword>
<dbReference type="Gene3D" id="1.10.10.2030">
    <property type="entry name" value="DNA/RNA-binding protein Kin17, conserved domain"/>
    <property type="match status" value="1"/>
</dbReference>
<evidence type="ECO:0000256" key="23">
    <source>
        <dbReference type="SAM" id="Coils"/>
    </source>
</evidence>
<dbReference type="GO" id="GO:0006397">
    <property type="term" value="P:mRNA processing"/>
    <property type="evidence" value="ECO:0007669"/>
    <property type="project" value="UniProtKB-KW"/>
</dbReference>
<dbReference type="FunFam" id="2.30.30.140:FF:000031">
    <property type="entry name" value="DNA/RNA-binding protein KIN17 isoform X1"/>
    <property type="match status" value="1"/>
</dbReference>
<gene>
    <name evidence="25" type="primary">kin</name>
</gene>
<dbReference type="SMART" id="SM01253">
    <property type="entry name" value="Kin17_mid"/>
    <property type="match status" value="1"/>
</dbReference>
<evidence type="ECO:0000256" key="5">
    <source>
        <dbReference type="ARBA" id="ARBA00022490"/>
    </source>
</evidence>
<dbReference type="InterPro" id="IPR036236">
    <property type="entry name" value="Znf_C2H2_sf"/>
</dbReference>
<keyword evidence="18" id="KW-0539">Nucleus</keyword>
<evidence type="ECO:0000256" key="13">
    <source>
        <dbReference type="ARBA" id="ARBA00023016"/>
    </source>
</evidence>
<dbReference type="InterPro" id="IPR019447">
    <property type="entry name" value="DNA/RNA-bd_Kin17_WH-like_dom"/>
</dbReference>
<evidence type="ECO:0000256" key="6">
    <source>
        <dbReference type="ARBA" id="ARBA00022664"/>
    </source>
</evidence>
<dbReference type="GO" id="GO:0005737">
    <property type="term" value="C:cytoplasm"/>
    <property type="evidence" value="ECO:0007669"/>
    <property type="project" value="UniProtKB-SubCell"/>
</dbReference>
<evidence type="ECO:0000256" key="22">
    <source>
        <dbReference type="ARBA" id="ARBA00079987"/>
    </source>
</evidence>
<dbReference type="AlphaFoldDB" id="H2TQT9"/>
<organism evidence="25 26">
    <name type="scientific">Takifugu rubripes</name>
    <name type="common">Japanese pufferfish</name>
    <name type="synonym">Fugu rubripes</name>
    <dbReference type="NCBI Taxonomy" id="31033"/>
    <lineage>
        <taxon>Eukaryota</taxon>
        <taxon>Metazoa</taxon>
        <taxon>Chordata</taxon>
        <taxon>Craniata</taxon>
        <taxon>Vertebrata</taxon>
        <taxon>Euteleostomi</taxon>
        <taxon>Actinopterygii</taxon>
        <taxon>Neopterygii</taxon>
        <taxon>Teleostei</taxon>
        <taxon>Neoteleostei</taxon>
        <taxon>Acanthomorphata</taxon>
        <taxon>Eupercaria</taxon>
        <taxon>Tetraodontiformes</taxon>
        <taxon>Tetradontoidea</taxon>
        <taxon>Tetraodontidae</taxon>
        <taxon>Takifugu</taxon>
    </lineage>
</organism>
<reference evidence="25" key="2">
    <citation type="submission" date="2025-08" db="UniProtKB">
        <authorList>
            <consortium name="Ensembl"/>
        </authorList>
    </citation>
    <scope>IDENTIFICATION</scope>
</reference>
<reference evidence="25" key="3">
    <citation type="submission" date="2025-09" db="UniProtKB">
        <authorList>
            <consortium name="Ensembl"/>
        </authorList>
    </citation>
    <scope>IDENTIFICATION</scope>
</reference>
<evidence type="ECO:0000256" key="3">
    <source>
        <dbReference type="ARBA" id="ARBA00008517"/>
    </source>
</evidence>
<comment type="subcellular location">
    <subcellularLocation>
        <location evidence="2">Cytoplasm</location>
    </subcellularLocation>
    <subcellularLocation>
        <location evidence="1">Nucleus</location>
    </subcellularLocation>
</comment>
<comment type="function">
    <text evidence="19">Involved in DNA replication and the cellular response to DNA damage. May participate in DNA replication factories and create a bridge between DNA replication and repair mediated by high molecular weight complexes. May play a role in illegitimate recombination and regulation of gene expression. May participate in mRNA processing. Binds, in vitro, to double-stranded DNA. Also shown to bind preferentially to curved DNA in vitro and in vivo. Binds via its C-terminal domain to RNA in vitro.</text>
</comment>
<dbReference type="FunFam" id="2.30.30.30:FF:000021">
    <property type="entry name" value="DNA/RNA-binding protein KIN17, putative"/>
    <property type="match status" value="1"/>
</dbReference>
<dbReference type="Ensembl" id="ENSTRUT00000027155.3">
    <property type="protein sequence ID" value="ENSTRUP00000027046.3"/>
    <property type="gene ID" value="ENSTRUG00000010720.3"/>
</dbReference>
<accession>H2TQT9</accession>
<dbReference type="HOGENOM" id="CLU_030065_1_0_1"/>
<keyword evidence="12" id="KW-0694">RNA-binding</keyword>
<keyword evidence="15" id="KW-0238">DNA-binding</keyword>
<keyword evidence="4" id="KW-0488">Methylation</keyword>
<keyword evidence="14 23" id="KW-0175">Coiled coil</keyword>
<evidence type="ECO:0000313" key="25">
    <source>
        <dbReference type="Ensembl" id="ENSTRUP00000027046.3"/>
    </source>
</evidence>
<evidence type="ECO:0000256" key="16">
    <source>
        <dbReference type="ARBA" id="ARBA00023172"/>
    </source>
</evidence>
<evidence type="ECO:0000256" key="11">
    <source>
        <dbReference type="ARBA" id="ARBA00022833"/>
    </source>
</evidence>
<evidence type="ECO:0000256" key="19">
    <source>
        <dbReference type="ARBA" id="ARBA00054469"/>
    </source>
</evidence>
<evidence type="ECO:0000256" key="20">
    <source>
        <dbReference type="ARBA" id="ARBA00062063"/>
    </source>
</evidence>
<evidence type="ECO:0000256" key="2">
    <source>
        <dbReference type="ARBA" id="ARBA00004496"/>
    </source>
</evidence>
<evidence type="ECO:0000256" key="12">
    <source>
        <dbReference type="ARBA" id="ARBA00022884"/>
    </source>
</evidence>
<evidence type="ECO:0000256" key="1">
    <source>
        <dbReference type="ARBA" id="ARBA00004123"/>
    </source>
</evidence>
<dbReference type="InterPro" id="IPR056767">
    <property type="entry name" value="C2H2-Znf_KIN17"/>
</dbReference>
<dbReference type="Gene3D" id="2.30.30.140">
    <property type="match status" value="1"/>
</dbReference>
<evidence type="ECO:0000256" key="21">
    <source>
        <dbReference type="ARBA" id="ARBA00067573"/>
    </source>
</evidence>
<evidence type="ECO:0000256" key="18">
    <source>
        <dbReference type="ARBA" id="ARBA00023242"/>
    </source>
</evidence>
<dbReference type="GO" id="GO:0008270">
    <property type="term" value="F:zinc ion binding"/>
    <property type="evidence" value="ECO:0007669"/>
    <property type="project" value="UniProtKB-KW"/>
</dbReference>
<keyword evidence="6" id="KW-0507">mRNA processing</keyword>
<keyword evidence="17" id="KW-0234">DNA repair</keyword>
<comment type="subunit">
    <text evidence="20">Associated with DNA polymerase alpha, RFC1 and cyclin A, in multiprotein DNA replication complexes. Also associates with replication origins at the G1/S phase boundary and throughout the S phase in vivo.</text>
</comment>
<feature type="domain" description="DNA/RNA-binding protein Kin17 WH-like" evidence="24">
    <location>
        <begin position="52"/>
        <end position="178"/>
    </location>
</feature>
<dbReference type="InterPro" id="IPR041330">
    <property type="entry name" value="KN17_SH3"/>
</dbReference>
<evidence type="ECO:0000256" key="9">
    <source>
        <dbReference type="ARBA" id="ARBA00022763"/>
    </source>
</evidence>
<proteinExistence type="inferred from homology"/>
<dbReference type="GO" id="GO:0003690">
    <property type="term" value="F:double-stranded DNA binding"/>
    <property type="evidence" value="ECO:0007669"/>
    <property type="project" value="TreeGrafter"/>
</dbReference>
<dbReference type="PANTHER" id="PTHR12805">
    <property type="entry name" value="KIN17 KIN, ANTIGENIC DETERMINANT OF RECA PROTEIN HOMOLOG"/>
    <property type="match status" value="1"/>
</dbReference>
<evidence type="ECO:0000256" key="14">
    <source>
        <dbReference type="ARBA" id="ARBA00023054"/>
    </source>
</evidence>
<name>H2TQT9_TAKRU</name>
<dbReference type="GO" id="GO:0006310">
    <property type="term" value="P:DNA recombination"/>
    <property type="evidence" value="ECO:0007669"/>
    <property type="project" value="UniProtKB-KW"/>
</dbReference>
<dbReference type="Pfam" id="PF25095">
    <property type="entry name" value="C2H2-zf_KIN17"/>
    <property type="match status" value="1"/>
</dbReference>
<evidence type="ECO:0000313" key="26">
    <source>
        <dbReference type="Proteomes" id="UP000005226"/>
    </source>
</evidence>
<dbReference type="Pfam" id="PF18131">
    <property type="entry name" value="KN17_SH3"/>
    <property type="match status" value="1"/>
</dbReference>
<dbReference type="GeneTree" id="ENSGT00390000005903"/>
<dbReference type="GO" id="GO:0005634">
    <property type="term" value="C:nucleus"/>
    <property type="evidence" value="ECO:0007669"/>
    <property type="project" value="UniProtKB-SubCell"/>
</dbReference>
<evidence type="ECO:0000256" key="4">
    <source>
        <dbReference type="ARBA" id="ARBA00022481"/>
    </source>
</evidence>
<comment type="similarity">
    <text evidence="3">Belongs to the KIN17 family.</text>
</comment>
<dbReference type="CDD" id="cd13155">
    <property type="entry name" value="KOW_KIN17"/>
    <property type="match status" value="1"/>
</dbReference>
<keyword evidence="13" id="KW-0346">Stress response</keyword>
<feature type="coiled-coil region" evidence="23">
    <location>
        <begin position="149"/>
        <end position="176"/>
    </location>
</feature>
<dbReference type="PANTHER" id="PTHR12805:SF0">
    <property type="entry name" value="DNA_RNA-BINDING PROTEIN KIN17"/>
    <property type="match status" value="1"/>
</dbReference>
<dbReference type="GO" id="GO:0006260">
    <property type="term" value="P:DNA replication"/>
    <property type="evidence" value="ECO:0007669"/>
    <property type="project" value="UniProtKB-KW"/>
</dbReference>
<dbReference type="InterPro" id="IPR037321">
    <property type="entry name" value="KIN17-like"/>
</dbReference>
<evidence type="ECO:0000256" key="10">
    <source>
        <dbReference type="ARBA" id="ARBA00022771"/>
    </source>
</evidence>
<evidence type="ECO:0000256" key="17">
    <source>
        <dbReference type="ARBA" id="ARBA00023204"/>
    </source>
</evidence>
<dbReference type="InterPro" id="IPR038254">
    <property type="entry name" value="KIN17_WH-like_sf"/>
</dbReference>
<evidence type="ECO:0000256" key="8">
    <source>
        <dbReference type="ARBA" id="ARBA00022723"/>
    </source>
</evidence>
<sequence>MGKADFLSPKAISNRIKSKGLQKLRWYCQMCQKQCRDENGFKCHCMSESHQRQLLLASENPNRFMDHFSQEFKSEFLELLRRRFGTKRVHNNIIYNEYISDRQHIHMNATRWETLTEFTKWLGREGFCKVDETPKGWYIQYIDRDPETIRRQEELARKKKHDLDDEERSAKFIEEQVRRGRDGKEIEENPVYTELKRESEEEKGEKDCRETTTWDSALGVSALKKDVAVSVKRKDTSSDTRSEKKRKSALEEIIEMEERKKKKQQPVRTDYWLQPNIVVKVVTKKLGERYHKRKAVIMEVKDKYSAVVKMIDSGDKLKLDQTHLETVIPAPGKQVLIVNGPYRDTEALLEGIDEKSFTATLTLDSGQQKGKRVDVAYEDFSKLA</sequence>
<dbReference type="GO" id="GO:0003723">
    <property type="term" value="F:RNA binding"/>
    <property type="evidence" value="ECO:0007669"/>
    <property type="project" value="UniProtKB-KW"/>
</dbReference>
<evidence type="ECO:0000259" key="24">
    <source>
        <dbReference type="SMART" id="SM01253"/>
    </source>
</evidence>
<keyword evidence="7" id="KW-0235">DNA replication</keyword>
<evidence type="ECO:0000256" key="7">
    <source>
        <dbReference type="ARBA" id="ARBA00022705"/>
    </source>
</evidence>
<protein>
    <recommendedName>
        <fullName evidence="21">DNA/RNA-binding protein KIN17</fullName>
    </recommendedName>
    <alternativeName>
        <fullName evidence="22">Binding to curved DNA</fullName>
    </alternativeName>
</protein>
<keyword evidence="11" id="KW-0862">Zinc</keyword>
<dbReference type="InterPro" id="IPR041995">
    <property type="entry name" value="KOW_KIN17"/>
</dbReference>
<keyword evidence="5" id="KW-0963">Cytoplasm</keyword>
<dbReference type="SUPFAM" id="SSF57667">
    <property type="entry name" value="beta-beta-alpha zinc fingers"/>
    <property type="match status" value="1"/>
</dbReference>
<keyword evidence="26" id="KW-1185">Reference proteome</keyword>
<dbReference type="FunFam" id="1.10.10.2030:FF:000001">
    <property type="entry name" value="DNA/RNA-binding protein KIN17, putative"/>
    <property type="match status" value="1"/>
</dbReference>
<evidence type="ECO:0000256" key="15">
    <source>
        <dbReference type="ARBA" id="ARBA00023125"/>
    </source>
</evidence>
<dbReference type="InterPro" id="IPR014722">
    <property type="entry name" value="Rib_uL2_dom2"/>
</dbReference>
<keyword evidence="16" id="KW-0233">DNA recombination</keyword>
<keyword evidence="9" id="KW-0227">DNA damage</keyword>
<dbReference type="Proteomes" id="UP000005226">
    <property type="component" value="Chromosome 18"/>
</dbReference>